<dbReference type="SUPFAM" id="SSF53335">
    <property type="entry name" value="S-adenosyl-L-methionine-dependent methyltransferases"/>
    <property type="match status" value="1"/>
</dbReference>
<reference evidence="1" key="1">
    <citation type="submission" date="2023-06" db="EMBL/GenBank/DDBJ databases">
        <title>Genome-scale phylogeny and comparative genomics of the fungal order Sordariales.</title>
        <authorList>
            <consortium name="Lawrence Berkeley National Laboratory"/>
            <person name="Hensen N."/>
            <person name="Bonometti L."/>
            <person name="Westerberg I."/>
            <person name="Brannstrom I.O."/>
            <person name="Guillou S."/>
            <person name="Cros-Aarteil S."/>
            <person name="Calhoun S."/>
            <person name="Haridas S."/>
            <person name="Kuo A."/>
            <person name="Mondo S."/>
            <person name="Pangilinan J."/>
            <person name="Riley R."/>
            <person name="Labutti K."/>
            <person name="Andreopoulos B."/>
            <person name="Lipzen A."/>
            <person name="Chen C."/>
            <person name="Yanf M."/>
            <person name="Daum C."/>
            <person name="Ng V."/>
            <person name="Clum A."/>
            <person name="Steindorff A."/>
            <person name="Ohm R."/>
            <person name="Martin F."/>
            <person name="Silar P."/>
            <person name="Natvig D."/>
            <person name="Lalanne C."/>
            <person name="Gautier V."/>
            <person name="Ament-Velasquez S.L."/>
            <person name="Kruys A."/>
            <person name="Hutchinson M.I."/>
            <person name="Powell A.J."/>
            <person name="Barry K."/>
            <person name="Miller A.N."/>
            <person name="Grigoriev I.V."/>
            <person name="Debuchy R."/>
            <person name="Gladieux P."/>
            <person name="Thoren M.H."/>
            <person name="Johannesson H."/>
        </authorList>
    </citation>
    <scope>NUCLEOTIDE SEQUENCE</scope>
    <source>
        <strain evidence="1">CBS 606.72</strain>
    </source>
</reference>
<comment type="caution">
    <text evidence="1">The sequence shown here is derived from an EMBL/GenBank/DDBJ whole genome shotgun (WGS) entry which is preliminary data.</text>
</comment>
<dbReference type="EMBL" id="JAULSU010000004">
    <property type="protein sequence ID" value="KAK0619462.1"/>
    <property type="molecule type" value="Genomic_DNA"/>
</dbReference>
<sequence length="186" mass="20701">MADFFDKYGRKEPQALNHIPASFARGQPEKPFFAILAEDPAYLKRFTDGMAIIEGMSPAVTAGMHDFSWLVKKAEQEPERMAFVDVGGGKGQCILTIHQKFPGIPLHRFVLQDRPEVIKAVEASGGSKMAEVQKVPVDFYVEQPIKGMHAPFPPRGWSQAHANQVPWCTSSGDVCTTTATRWLPRF</sequence>
<dbReference type="Gene3D" id="3.40.50.150">
    <property type="entry name" value="Vaccinia Virus protein VP39"/>
    <property type="match status" value="1"/>
</dbReference>
<evidence type="ECO:0000313" key="2">
    <source>
        <dbReference type="Proteomes" id="UP001175000"/>
    </source>
</evidence>
<proteinExistence type="predicted"/>
<gene>
    <name evidence="1" type="ORF">B0T14DRAFT_208753</name>
</gene>
<dbReference type="Proteomes" id="UP001175000">
    <property type="component" value="Unassembled WGS sequence"/>
</dbReference>
<organism evidence="1 2">
    <name type="scientific">Immersiella caudata</name>
    <dbReference type="NCBI Taxonomy" id="314043"/>
    <lineage>
        <taxon>Eukaryota</taxon>
        <taxon>Fungi</taxon>
        <taxon>Dikarya</taxon>
        <taxon>Ascomycota</taxon>
        <taxon>Pezizomycotina</taxon>
        <taxon>Sordariomycetes</taxon>
        <taxon>Sordariomycetidae</taxon>
        <taxon>Sordariales</taxon>
        <taxon>Lasiosphaeriaceae</taxon>
        <taxon>Immersiella</taxon>
    </lineage>
</organism>
<dbReference type="AlphaFoldDB" id="A0AA40BZF8"/>
<dbReference type="PANTHER" id="PTHR43712">
    <property type="entry name" value="PUTATIVE (AFU_ORTHOLOGUE AFUA_4G14580)-RELATED"/>
    <property type="match status" value="1"/>
</dbReference>
<protein>
    <recommendedName>
        <fullName evidence="3">O-methyltransferase</fullName>
    </recommendedName>
</protein>
<keyword evidence="2" id="KW-1185">Reference proteome</keyword>
<dbReference type="PANTHER" id="PTHR43712:SF5">
    <property type="entry name" value="O-METHYLTRANSFERASE ASQN-RELATED"/>
    <property type="match status" value="1"/>
</dbReference>
<dbReference type="InterPro" id="IPR029063">
    <property type="entry name" value="SAM-dependent_MTases_sf"/>
</dbReference>
<accession>A0AA40BZF8</accession>
<evidence type="ECO:0008006" key="3">
    <source>
        <dbReference type="Google" id="ProtNLM"/>
    </source>
</evidence>
<name>A0AA40BZF8_9PEZI</name>
<evidence type="ECO:0000313" key="1">
    <source>
        <dbReference type="EMBL" id="KAK0619462.1"/>
    </source>
</evidence>